<protein>
    <submittedName>
        <fullName evidence="1">Uncharacterized protein</fullName>
    </submittedName>
</protein>
<dbReference type="EMBL" id="JBDODL010005816">
    <property type="protein sequence ID" value="MES1923359.1"/>
    <property type="molecule type" value="Genomic_DNA"/>
</dbReference>
<evidence type="ECO:0000313" key="2">
    <source>
        <dbReference type="Proteomes" id="UP001439008"/>
    </source>
</evidence>
<comment type="caution">
    <text evidence="1">The sequence shown here is derived from an EMBL/GenBank/DDBJ whole genome shotgun (WGS) entry which is preliminary data.</text>
</comment>
<proteinExistence type="predicted"/>
<name>A0ABV2AUL5_9EUKA</name>
<accession>A0ABV2AUL5</accession>
<keyword evidence="2" id="KW-1185">Reference proteome</keyword>
<sequence>MQRETKPIIVYDWQLDNNGEAVLFDDGFEIIQVSDDVPAYTETIATVSHNSTCFQVIDKCPKPARVDTNTDQALSDALSAAVADIGL</sequence>
<reference evidence="1 2" key="1">
    <citation type="journal article" date="2024" name="BMC Biol.">
        <title>Comparative genomics of Ascetosporea gives new insight into the evolutionary basis for animal parasitism in Rhizaria.</title>
        <authorList>
            <person name="Hiltunen Thoren M."/>
            <person name="Onut-Brannstrom I."/>
            <person name="Alfjorden A."/>
            <person name="Peckova H."/>
            <person name="Swords F."/>
            <person name="Hooper C."/>
            <person name="Holzer A.S."/>
            <person name="Bass D."/>
            <person name="Burki F."/>
        </authorList>
    </citation>
    <scope>NUCLEOTIDE SEQUENCE [LARGE SCALE GENOMIC DNA]</scope>
    <source>
        <strain evidence="1">20-A016</strain>
    </source>
</reference>
<organism evidence="1 2">
    <name type="scientific">Bonamia ostreae</name>
    <dbReference type="NCBI Taxonomy" id="126728"/>
    <lineage>
        <taxon>Eukaryota</taxon>
        <taxon>Sar</taxon>
        <taxon>Rhizaria</taxon>
        <taxon>Endomyxa</taxon>
        <taxon>Ascetosporea</taxon>
        <taxon>Haplosporida</taxon>
        <taxon>Bonamia</taxon>
    </lineage>
</organism>
<gene>
    <name evidence="1" type="ORF">MHBO_004924</name>
</gene>
<dbReference type="Proteomes" id="UP001439008">
    <property type="component" value="Unassembled WGS sequence"/>
</dbReference>
<evidence type="ECO:0000313" key="1">
    <source>
        <dbReference type="EMBL" id="MES1923359.1"/>
    </source>
</evidence>